<dbReference type="EMBL" id="BAAFRS010000297">
    <property type="protein sequence ID" value="GAB1226524.1"/>
    <property type="molecule type" value="Genomic_DNA"/>
</dbReference>
<dbReference type="Gene3D" id="3.30.420.110">
    <property type="entry name" value="MutS, connector domain"/>
    <property type="match status" value="1"/>
</dbReference>
<comment type="caution">
    <text evidence="7">The sequence shown here is derived from an EMBL/GenBank/DDBJ whole genome shotgun (WGS) entry which is preliminary data.</text>
</comment>
<evidence type="ECO:0000256" key="4">
    <source>
        <dbReference type="ARBA" id="ARBA00022840"/>
    </source>
</evidence>
<dbReference type="InterPro" id="IPR016151">
    <property type="entry name" value="DNA_mismatch_repair_MutS_N"/>
</dbReference>
<dbReference type="NCBIfam" id="NF003810">
    <property type="entry name" value="PRK05399.1"/>
    <property type="match status" value="1"/>
</dbReference>
<dbReference type="Gene3D" id="3.40.50.300">
    <property type="entry name" value="P-loop containing nucleotide triphosphate hydrolases"/>
    <property type="match status" value="1"/>
</dbReference>
<dbReference type="Proteomes" id="UP001628156">
    <property type="component" value="Unassembled WGS sequence"/>
</dbReference>
<dbReference type="PIRSF" id="PIRSF037677">
    <property type="entry name" value="DNA_mis_repair_Msh6"/>
    <property type="match status" value="1"/>
</dbReference>
<evidence type="ECO:0000256" key="5">
    <source>
        <dbReference type="ARBA" id="ARBA00023125"/>
    </source>
</evidence>
<keyword evidence="3" id="KW-0227">DNA damage</keyword>
<dbReference type="Pfam" id="PF05192">
    <property type="entry name" value="MutS_III"/>
    <property type="match status" value="1"/>
</dbReference>
<dbReference type="SUPFAM" id="SSF55271">
    <property type="entry name" value="DNA repair protein MutS, domain I"/>
    <property type="match status" value="1"/>
</dbReference>
<keyword evidence="8" id="KW-1185">Reference proteome</keyword>
<proteinExistence type="inferred from homology"/>
<feature type="domain" description="DNA mismatch repair proteins mutS family" evidence="6">
    <location>
        <begin position="798"/>
        <end position="814"/>
    </location>
</feature>
<evidence type="ECO:0000256" key="3">
    <source>
        <dbReference type="ARBA" id="ARBA00022763"/>
    </source>
</evidence>
<dbReference type="InterPro" id="IPR036187">
    <property type="entry name" value="DNA_mismatch_repair_MutS_sf"/>
</dbReference>
<dbReference type="PANTHER" id="PTHR11361:SF148">
    <property type="entry name" value="DNA MISMATCH REPAIR PROTEIN MSH6"/>
    <property type="match status" value="1"/>
</dbReference>
<dbReference type="InterPro" id="IPR007696">
    <property type="entry name" value="DNA_mismatch_repair_MutS_core"/>
</dbReference>
<dbReference type="Pfam" id="PF05188">
    <property type="entry name" value="MutS_II"/>
    <property type="match status" value="1"/>
</dbReference>
<dbReference type="InterPro" id="IPR007695">
    <property type="entry name" value="DNA_mismatch_repair_MutS-lik_N"/>
</dbReference>
<dbReference type="Pfam" id="PF01624">
    <property type="entry name" value="MutS_I"/>
    <property type="match status" value="1"/>
</dbReference>
<protein>
    <recommendedName>
        <fullName evidence="6">DNA mismatch repair proteins mutS family domain-containing protein</fullName>
    </recommendedName>
</protein>
<dbReference type="SMART" id="SM00534">
    <property type="entry name" value="MUTSac"/>
    <property type="match status" value="1"/>
</dbReference>
<evidence type="ECO:0000313" key="8">
    <source>
        <dbReference type="Proteomes" id="UP001628156"/>
    </source>
</evidence>
<gene>
    <name evidence="7" type="ORF">ENUP19_0297G0020</name>
</gene>
<dbReference type="Gene3D" id="1.10.1420.10">
    <property type="match status" value="2"/>
</dbReference>
<dbReference type="SUPFAM" id="SSF53150">
    <property type="entry name" value="DNA repair protein MutS, domain II"/>
    <property type="match status" value="1"/>
</dbReference>
<dbReference type="PROSITE" id="PS00486">
    <property type="entry name" value="DNA_MISMATCH_REPAIR_2"/>
    <property type="match status" value="1"/>
</dbReference>
<dbReference type="SMART" id="SM00533">
    <property type="entry name" value="MUTSd"/>
    <property type="match status" value="1"/>
</dbReference>
<dbReference type="SUPFAM" id="SSF52540">
    <property type="entry name" value="P-loop containing nucleoside triphosphate hydrolases"/>
    <property type="match status" value="1"/>
</dbReference>
<name>A0ABQ0DUJ5_9EUKA</name>
<dbReference type="PANTHER" id="PTHR11361">
    <property type="entry name" value="DNA MISMATCH REPAIR PROTEIN MUTS FAMILY MEMBER"/>
    <property type="match status" value="1"/>
</dbReference>
<dbReference type="InterPro" id="IPR027417">
    <property type="entry name" value="P-loop_NTPase"/>
</dbReference>
<evidence type="ECO:0000256" key="1">
    <source>
        <dbReference type="ARBA" id="ARBA00006271"/>
    </source>
</evidence>
<dbReference type="Pfam" id="PF00488">
    <property type="entry name" value="MutS_V"/>
    <property type="match status" value="1"/>
</dbReference>
<dbReference type="InterPro" id="IPR017261">
    <property type="entry name" value="DNA_mismatch_repair_MutS/MSH"/>
</dbReference>
<reference evidence="7 8" key="1">
    <citation type="journal article" date="2019" name="PLoS Negl. Trop. Dis.">
        <title>Whole genome sequencing of Entamoeba nuttalli reveals mammalian host-related molecular signatures and a novel octapeptide-repeat surface protein.</title>
        <authorList>
            <person name="Tanaka M."/>
            <person name="Makiuchi T."/>
            <person name="Komiyama T."/>
            <person name="Shiina T."/>
            <person name="Osaki K."/>
            <person name="Tachibana H."/>
        </authorList>
    </citation>
    <scope>NUCLEOTIDE SEQUENCE [LARGE SCALE GENOMIC DNA]</scope>
    <source>
        <strain evidence="7 8">P19-061405</strain>
    </source>
</reference>
<dbReference type="InterPro" id="IPR000432">
    <property type="entry name" value="DNA_mismatch_repair_MutS_C"/>
</dbReference>
<evidence type="ECO:0000259" key="6">
    <source>
        <dbReference type="PROSITE" id="PS00486"/>
    </source>
</evidence>
<sequence>MSIQSKLKFKDGMFNTTKREELHKQIETEIGNERYSFLINIKDKNQKSIGEQGYDPSTLFIPASCLMKMTPFEKQYWNIKKDNYDVVIFFAKGKFYELYENDADIGNKELGLKITNRVNMRMAGVPKASFNTYASKLLELGYKIGCVDEKETSEESKKRGATVIVNGKREPNIVRRELTRIYTVSTATEPELCSDTSDMFCMAIISNGCNVGVCYGDVSVGRIFLGYLEDTELHNSLHTLLHRVHPKEILLLNSISDDIAHICKNLKFAEITYVKEPEDINGVLPLFADRGRVPKVVEKYSTNDQVMTAFTVLYNYFTTLLVPKTTIINGTFGEYTTLSQDYLIVDAQSIVNLALFASKGKEVEGTLLHFVDNCFTAFGKRMLRERFLLKPLMDVNKILHRQEVVEFFLENNDLIDQIGTFLRVIPDLERLLSQCTSSTITESNFIRMISGFETCQKLMNELKTIVKDMPEVLQTIVLDKNNLGYPNLEEFISKLEGIYDFTSAKEEHAITFFNGYNEEIDHAFERRNELENEFAKELVSIKKIFGEAKYVNIGGDDHLIALPIKQYESYLKKHAKLPSGYTEANKIKSEARLMSSKVSSIQTEYDLNEKQINDSHHTLFNQLINEVSSTLVLPRAITNIGLIDCFVSMARCSQSMETSCVPSFIKNGMIYSYGKDPEPTSITTPYFNAKQLKHPYLTVSTKTNAIPSNIILGGTDPQTIILTGPNMGGKSTLLRTVCLAVIMAQMGMRCTGEEITMSVVDHIFTRIGASDDILHGMSTFMVELDETAQMLHDATQNSLVVLDELGRGTSTHDGLAIAHAVVEYTVSKIKPLMIVSTHYHQLCEEFEERGDVKLSHMGCTIQNNQIIFLYTLLDGACPKSYGMKVAEMAGLPTKIVHRAENIATWFELYSWWKDNEDAQTFTKIVCTNKRTFEQ</sequence>
<organism evidence="7 8">
    <name type="scientific">Entamoeba nuttalli</name>
    <dbReference type="NCBI Taxonomy" id="412467"/>
    <lineage>
        <taxon>Eukaryota</taxon>
        <taxon>Amoebozoa</taxon>
        <taxon>Evosea</taxon>
        <taxon>Archamoebae</taxon>
        <taxon>Mastigamoebida</taxon>
        <taxon>Entamoebidae</taxon>
        <taxon>Entamoeba</taxon>
    </lineage>
</organism>
<evidence type="ECO:0000313" key="7">
    <source>
        <dbReference type="EMBL" id="GAB1226524.1"/>
    </source>
</evidence>
<evidence type="ECO:0000256" key="2">
    <source>
        <dbReference type="ARBA" id="ARBA00022741"/>
    </source>
</evidence>
<keyword evidence="4" id="KW-0067">ATP-binding</keyword>
<keyword evidence="5" id="KW-0238">DNA-binding</keyword>
<dbReference type="InterPro" id="IPR007860">
    <property type="entry name" value="DNA_mmatch_repair_MutS_con_dom"/>
</dbReference>
<dbReference type="InterPro" id="IPR045076">
    <property type="entry name" value="MutS"/>
</dbReference>
<keyword evidence="2" id="KW-0547">Nucleotide-binding</keyword>
<comment type="similarity">
    <text evidence="1">Belongs to the DNA mismatch repair MutS family.</text>
</comment>
<dbReference type="InterPro" id="IPR036678">
    <property type="entry name" value="MutS_con_dom_sf"/>
</dbReference>
<accession>A0ABQ0DUJ5</accession>
<dbReference type="SUPFAM" id="SSF48334">
    <property type="entry name" value="DNA repair protein MutS, domain III"/>
    <property type="match status" value="1"/>
</dbReference>
<dbReference type="Gene3D" id="3.40.1170.10">
    <property type="entry name" value="DNA repair protein MutS, domain I"/>
    <property type="match status" value="1"/>
</dbReference>
<dbReference type="CDD" id="cd03286">
    <property type="entry name" value="ABC_MSH6_euk"/>
    <property type="match status" value="1"/>
</dbReference>